<dbReference type="InterPro" id="IPR001107">
    <property type="entry name" value="Band_7"/>
</dbReference>
<dbReference type="InterPro" id="IPR027705">
    <property type="entry name" value="Flotillin_fam"/>
</dbReference>
<sequence>MDLFSLLIPVLIILVLLMLIGLVLGRLYRRATREVSLVKTGAGGKKVIMDGGTIVIPLLHEISPVNMKTLRLEVKRDGDAALITQDRMRVDVGVEFYVSVSPTDEGVARAAQTLGARTFDIDQLREMIEGKLIDGLRAVAAQMTMDQLHENRAEFVQEVQNTVSEDLTKNGLSLESVSLTGLDQTPFEALDENNAFNAVGMRQLAEVIAKSKKERAEIDAEAEVAVRRAAMEAQRQKLLIEQDEEQARIEQIQKVETLKAAQEAEIAARREDSMREAARARIAREQTIRAAEIAKERELEVAEQERQIIIQQKSEEESRARASADLARAEAKKALEAVTTAQEVAEAERLKQIALIEATREAEREATRIRLSAQAEKDAAQDRAAARREEAQAEADAITIRANAKKADMLAEAEGKRAIIEAENALSAAIVSMKVDLARLEALPEIMAEMVKPVEKIDSIRIHQVSGLGGGSLGHGVGAVGDKPVVNQALDSIMGMAVQMPALRKLGDELGLSMQDGIAGLASGALGVAPDKPAAQEKDQPSGDEKPVA</sequence>
<accession>A0ABS6N5J2</accession>
<dbReference type="Pfam" id="PF01145">
    <property type="entry name" value="Band_7"/>
    <property type="match status" value="1"/>
</dbReference>
<keyword evidence="2" id="KW-1003">Cell membrane</keyword>
<proteinExistence type="predicted"/>
<evidence type="ECO:0000256" key="5">
    <source>
        <dbReference type="SAM" id="Phobius"/>
    </source>
</evidence>
<feature type="coiled-coil region" evidence="3">
    <location>
        <begin position="201"/>
        <end position="255"/>
    </location>
</feature>
<dbReference type="Pfam" id="PF15975">
    <property type="entry name" value="Flot"/>
    <property type="match status" value="1"/>
</dbReference>
<keyword evidence="5" id="KW-0472">Membrane</keyword>
<keyword evidence="5" id="KW-0812">Transmembrane</keyword>
<feature type="compositionally biased region" description="Basic and acidic residues" evidence="4">
    <location>
        <begin position="534"/>
        <end position="549"/>
    </location>
</feature>
<reference evidence="7" key="1">
    <citation type="submission" date="2021-06" db="EMBL/GenBank/DDBJ databases">
        <title>Thalassococcus sp. CAU 1522 isolated from sea sand, Republic of Korea.</title>
        <authorList>
            <person name="Kim W."/>
        </authorList>
    </citation>
    <scope>NUCLEOTIDE SEQUENCE</scope>
    <source>
        <strain evidence="7">CAU 1522</strain>
    </source>
</reference>
<dbReference type="PANTHER" id="PTHR13806:SF31">
    <property type="entry name" value="FLOTILLIN-LIKE PROTEIN 1-RELATED"/>
    <property type="match status" value="1"/>
</dbReference>
<comment type="caution">
    <text evidence="7">The sequence shown here is derived from an EMBL/GenBank/DDBJ whole genome shotgun (WGS) entry which is preliminary data.</text>
</comment>
<organism evidence="7 8">
    <name type="scientific">Thalassococcus arenae</name>
    <dbReference type="NCBI Taxonomy" id="2851652"/>
    <lineage>
        <taxon>Bacteria</taxon>
        <taxon>Pseudomonadati</taxon>
        <taxon>Pseudomonadota</taxon>
        <taxon>Alphaproteobacteria</taxon>
        <taxon>Rhodobacterales</taxon>
        <taxon>Roseobacteraceae</taxon>
        <taxon>Thalassococcus</taxon>
    </lineage>
</organism>
<evidence type="ECO:0000259" key="6">
    <source>
        <dbReference type="SMART" id="SM00244"/>
    </source>
</evidence>
<keyword evidence="8" id="KW-1185">Reference proteome</keyword>
<feature type="region of interest" description="Disordered" evidence="4">
    <location>
        <begin position="529"/>
        <end position="549"/>
    </location>
</feature>
<dbReference type="CDD" id="cd03399">
    <property type="entry name" value="SPFH_flotillin"/>
    <property type="match status" value="1"/>
</dbReference>
<feature type="domain" description="Band 7" evidence="6">
    <location>
        <begin position="25"/>
        <end position="194"/>
    </location>
</feature>
<evidence type="ECO:0000256" key="2">
    <source>
        <dbReference type="ARBA" id="ARBA00022475"/>
    </source>
</evidence>
<evidence type="ECO:0000256" key="1">
    <source>
        <dbReference type="ARBA" id="ARBA00004236"/>
    </source>
</evidence>
<keyword evidence="3" id="KW-0175">Coiled coil</keyword>
<comment type="subcellular location">
    <subcellularLocation>
        <location evidence="1">Cell membrane</location>
    </subcellularLocation>
</comment>
<feature type="coiled-coil region" evidence="3">
    <location>
        <begin position="299"/>
        <end position="348"/>
    </location>
</feature>
<dbReference type="RefSeq" id="WP_217777088.1">
    <property type="nucleotide sequence ID" value="NZ_JAHRWL010000001.1"/>
</dbReference>
<evidence type="ECO:0000256" key="3">
    <source>
        <dbReference type="SAM" id="Coils"/>
    </source>
</evidence>
<dbReference type="EMBL" id="JAHRWL010000001">
    <property type="protein sequence ID" value="MBV2359266.1"/>
    <property type="molecule type" value="Genomic_DNA"/>
</dbReference>
<name>A0ABS6N5J2_9RHOB</name>
<dbReference type="Proteomes" id="UP001166293">
    <property type="component" value="Unassembled WGS sequence"/>
</dbReference>
<keyword evidence="5" id="KW-1133">Transmembrane helix</keyword>
<evidence type="ECO:0000313" key="7">
    <source>
        <dbReference type="EMBL" id="MBV2359266.1"/>
    </source>
</evidence>
<evidence type="ECO:0000256" key="4">
    <source>
        <dbReference type="SAM" id="MobiDB-lite"/>
    </source>
</evidence>
<dbReference type="InterPro" id="IPR031905">
    <property type="entry name" value="Flotillin_C"/>
</dbReference>
<dbReference type="PANTHER" id="PTHR13806">
    <property type="entry name" value="FLOTILLIN-RELATED"/>
    <property type="match status" value="1"/>
</dbReference>
<feature type="transmembrane region" description="Helical" evidence="5">
    <location>
        <begin position="6"/>
        <end position="24"/>
    </location>
</feature>
<evidence type="ECO:0000313" key="8">
    <source>
        <dbReference type="Proteomes" id="UP001166293"/>
    </source>
</evidence>
<gene>
    <name evidence="7" type="ORF">KUH32_05750</name>
</gene>
<dbReference type="SMART" id="SM00244">
    <property type="entry name" value="PHB"/>
    <property type="match status" value="1"/>
</dbReference>
<protein>
    <submittedName>
        <fullName evidence="7">Flotillin</fullName>
    </submittedName>
</protein>